<evidence type="ECO:0000313" key="2">
    <source>
        <dbReference type="EMBL" id="ORX71385.1"/>
    </source>
</evidence>
<dbReference type="Pfam" id="PF01966">
    <property type="entry name" value="HD"/>
    <property type="match status" value="1"/>
</dbReference>
<dbReference type="EMBL" id="MCFD01000004">
    <property type="protein sequence ID" value="ORX71385.1"/>
    <property type="molecule type" value="Genomic_DNA"/>
</dbReference>
<name>A0A1Y1WDD4_9FUNG</name>
<evidence type="ECO:0000259" key="1">
    <source>
        <dbReference type="Pfam" id="PF01966"/>
    </source>
</evidence>
<dbReference type="SUPFAM" id="SSF109604">
    <property type="entry name" value="HD-domain/PDEase-like"/>
    <property type="match status" value="1"/>
</dbReference>
<dbReference type="InterPro" id="IPR006675">
    <property type="entry name" value="HDIG_dom"/>
</dbReference>
<dbReference type="InterPro" id="IPR006674">
    <property type="entry name" value="HD_domain"/>
</dbReference>
<dbReference type="Gene3D" id="1.10.3210.10">
    <property type="entry name" value="Hypothetical protein af1432"/>
    <property type="match status" value="1"/>
</dbReference>
<reference evidence="2 3" key="1">
    <citation type="submission" date="2016-07" db="EMBL/GenBank/DDBJ databases">
        <title>Pervasive Adenine N6-methylation of Active Genes in Fungi.</title>
        <authorList>
            <consortium name="DOE Joint Genome Institute"/>
            <person name="Mondo S.J."/>
            <person name="Dannebaum R.O."/>
            <person name="Kuo R.C."/>
            <person name="Labutti K."/>
            <person name="Haridas S."/>
            <person name="Kuo A."/>
            <person name="Salamov A."/>
            <person name="Ahrendt S.R."/>
            <person name="Lipzen A."/>
            <person name="Sullivan W."/>
            <person name="Andreopoulos W.B."/>
            <person name="Clum A."/>
            <person name="Lindquist E."/>
            <person name="Daum C."/>
            <person name="Ramamoorthy G.K."/>
            <person name="Gryganskyi A."/>
            <person name="Culley D."/>
            <person name="Magnuson J.K."/>
            <person name="James T.Y."/>
            <person name="O'Malley M.A."/>
            <person name="Stajich J.E."/>
            <person name="Spatafora J.W."/>
            <person name="Visel A."/>
            <person name="Grigoriev I.V."/>
        </authorList>
    </citation>
    <scope>NUCLEOTIDE SEQUENCE [LARGE SCALE GENOMIC DNA]</scope>
    <source>
        <strain evidence="2 3">ATCC 12442</strain>
    </source>
</reference>
<dbReference type="InterPro" id="IPR052567">
    <property type="entry name" value="OP_Dioxygenase"/>
</dbReference>
<dbReference type="AlphaFoldDB" id="A0A1Y1WDD4"/>
<organism evidence="2 3">
    <name type="scientific">Linderina pennispora</name>
    <dbReference type="NCBI Taxonomy" id="61395"/>
    <lineage>
        <taxon>Eukaryota</taxon>
        <taxon>Fungi</taxon>
        <taxon>Fungi incertae sedis</taxon>
        <taxon>Zoopagomycota</taxon>
        <taxon>Kickxellomycotina</taxon>
        <taxon>Kickxellomycetes</taxon>
        <taxon>Kickxellales</taxon>
        <taxon>Kickxellaceae</taxon>
        <taxon>Linderina</taxon>
    </lineage>
</organism>
<feature type="domain" description="HD" evidence="1">
    <location>
        <begin position="33"/>
        <end position="132"/>
    </location>
</feature>
<proteinExistence type="predicted"/>
<gene>
    <name evidence="2" type="ORF">DL89DRAFT_124671</name>
</gene>
<dbReference type="OrthoDB" id="445007at2759"/>
<dbReference type="NCBIfam" id="TIGR00277">
    <property type="entry name" value="HDIG"/>
    <property type="match status" value="1"/>
</dbReference>
<protein>
    <recommendedName>
        <fullName evidence="1">HD domain-containing protein</fullName>
    </recommendedName>
</protein>
<dbReference type="InterPro" id="IPR003607">
    <property type="entry name" value="HD/PDEase_dom"/>
</dbReference>
<accession>A0A1Y1WDD4</accession>
<dbReference type="RefSeq" id="XP_040744900.1">
    <property type="nucleotide sequence ID" value="XM_040883252.1"/>
</dbReference>
<dbReference type="Proteomes" id="UP000193922">
    <property type="component" value="Unassembled WGS sequence"/>
</dbReference>
<evidence type="ECO:0000313" key="3">
    <source>
        <dbReference type="Proteomes" id="UP000193922"/>
    </source>
</evidence>
<dbReference type="GeneID" id="63799900"/>
<dbReference type="STRING" id="61395.A0A1Y1WDD4"/>
<sequence length="190" mass="20967">MTTLTPEATVDSVFQLLEAGSKQGYIGENISQLEHALQAALLAATARADEETILAALLHDIGQFCSAKELQRMLVEDLGQDEIDLQGLKRSKDGSTNVGVMGHEKLGAEYLRKLGFSEKVCELVESHVVGKRYLTAVDEKYYEALSSASKLSLKFQGGPFSKEEAQRFETDPLFAQKVQLRKWDDAAEAR</sequence>
<dbReference type="CDD" id="cd00077">
    <property type="entry name" value="HDc"/>
    <property type="match status" value="1"/>
</dbReference>
<comment type="caution">
    <text evidence="2">The sequence shown here is derived from an EMBL/GenBank/DDBJ whole genome shotgun (WGS) entry which is preliminary data.</text>
</comment>
<keyword evidence="3" id="KW-1185">Reference proteome</keyword>
<dbReference type="PANTHER" id="PTHR40202">
    <property type="match status" value="1"/>
</dbReference>
<dbReference type="PANTHER" id="PTHR40202:SF1">
    <property type="entry name" value="HD DOMAIN-CONTAINING PROTEIN"/>
    <property type="match status" value="1"/>
</dbReference>